<accession>A0A317SSL7</accession>
<proteinExistence type="predicted"/>
<feature type="compositionally biased region" description="Polar residues" evidence="1">
    <location>
        <begin position="62"/>
        <end position="73"/>
    </location>
</feature>
<dbReference type="OrthoDB" id="5430897at2759"/>
<comment type="caution">
    <text evidence="2">The sequence shown here is derived from an EMBL/GenBank/DDBJ whole genome shotgun (WGS) entry which is preliminary data.</text>
</comment>
<dbReference type="AlphaFoldDB" id="A0A317SSL7"/>
<dbReference type="Proteomes" id="UP000246991">
    <property type="component" value="Unassembled WGS sequence"/>
</dbReference>
<name>A0A317SSL7_9PEZI</name>
<sequence length="236" mass="24947">MSKARTDNNAINTVPLTTTTTTTTNMATIVVTPSGSAQPSGIKVCTHCHRKRPIEDFAKPGTTESLKTCTSCRQGRAAARARDGTKRKRKTRSSKDPSQSRRKTEHSPGRASSSAGSKQAVRLQHSSSSSPLSSPPLQPSPSPPPSPSANPRAAPPPPTPLSASSDSGRVRVETVNFAASLSRLAQLVSSAAEVLGDERLVALAEEIHHDWKVDEMATFVDGFLKGAAGSSQDRAW</sequence>
<feature type="compositionally biased region" description="Pro residues" evidence="1">
    <location>
        <begin position="133"/>
        <end position="160"/>
    </location>
</feature>
<evidence type="ECO:0000256" key="1">
    <source>
        <dbReference type="SAM" id="MobiDB-lite"/>
    </source>
</evidence>
<evidence type="ECO:0000313" key="2">
    <source>
        <dbReference type="EMBL" id="PWW77419.1"/>
    </source>
</evidence>
<keyword evidence="3" id="KW-1185">Reference proteome</keyword>
<organism evidence="2 3">
    <name type="scientific">Tuber magnatum</name>
    <name type="common">white Piedmont truffle</name>
    <dbReference type="NCBI Taxonomy" id="42249"/>
    <lineage>
        <taxon>Eukaryota</taxon>
        <taxon>Fungi</taxon>
        <taxon>Dikarya</taxon>
        <taxon>Ascomycota</taxon>
        <taxon>Pezizomycotina</taxon>
        <taxon>Pezizomycetes</taxon>
        <taxon>Pezizales</taxon>
        <taxon>Tuberaceae</taxon>
        <taxon>Tuber</taxon>
    </lineage>
</organism>
<evidence type="ECO:0000313" key="3">
    <source>
        <dbReference type="Proteomes" id="UP000246991"/>
    </source>
</evidence>
<gene>
    <name evidence="2" type="ORF">C7212DRAFT_362639</name>
</gene>
<dbReference type="EMBL" id="PYWC01000022">
    <property type="protein sequence ID" value="PWW77419.1"/>
    <property type="molecule type" value="Genomic_DNA"/>
</dbReference>
<feature type="region of interest" description="Disordered" evidence="1">
    <location>
        <begin position="59"/>
        <end position="169"/>
    </location>
</feature>
<reference evidence="2 3" key="1">
    <citation type="submission" date="2018-03" db="EMBL/GenBank/DDBJ databases">
        <title>Genomes of Pezizomycetes fungi and the evolution of truffles.</title>
        <authorList>
            <person name="Murat C."/>
            <person name="Payen T."/>
            <person name="Noel B."/>
            <person name="Kuo A."/>
            <person name="Martin F.M."/>
        </authorList>
    </citation>
    <scope>NUCLEOTIDE SEQUENCE [LARGE SCALE GENOMIC DNA]</scope>
    <source>
        <strain evidence="2">091103-1</strain>
    </source>
</reference>
<protein>
    <submittedName>
        <fullName evidence="2">Uncharacterized protein</fullName>
    </submittedName>
</protein>